<name>A0A836M0R2_ACIBA</name>
<dbReference type="AlphaFoldDB" id="A0A836M0R2"/>
<dbReference type="EMBL" id="JMOA01000030">
    <property type="protein sequence ID" value="KCY01115.1"/>
    <property type="molecule type" value="Genomic_DNA"/>
</dbReference>
<dbReference type="Proteomes" id="UP000027309">
    <property type="component" value="Unassembled WGS sequence"/>
</dbReference>
<evidence type="ECO:0000313" key="2">
    <source>
        <dbReference type="Proteomes" id="UP000027309"/>
    </source>
</evidence>
<gene>
    <name evidence="1" type="ORF">J572_2434</name>
</gene>
<accession>A0A836M0R2</accession>
<protein>
    <submittedName>
        <fullName evidence="1">Uncharacterized protein</fullName>
    </submittedName>
</protein>
<dbReference type="RefSeq" id="WP_031980035.1">
    <property type="nucleotide sequence ID" value="NZ_JMOA01000030.1"/>
</dbReference>
<proteinExistence type="predicted"/>
<evidence type="ECO:0000313" key="1">
    <source>
        <dbReference type="EMBL" id="KCY01115.1"/>
    </source>
</evidence>
<sequence length="61" mass="6871">MAVQTLGRMNVSNLANYPCSGKCTDFKEEQCSTCLINQDAPHQTDEEKFLDRAFNAQKEIS</sequence>
<organism evidence="1 2">
    <name type="scientific">Acinetobacter baumannii 1499986</name>
    <dbReference type="NCBI Taxonomy" id="1310673"/>
    <lineage>
        <taxon>Bacteria</taxon>
        <taxon>Pseudomonadati</taxon>
        <taxon>Pseudomonadota</taxon>
        <taxon>Gammaproteobacteria</taxon>
        <taxon>Moraxellales</taxon>
        <taxon>Moraxellaceae</taxon>
        <taxon>Acinetobacter</taxon>
        <taxon>Acinetobacter calcoaceticus/baumannii complex</taxon>
    </lineage>
</organism>
<reference evidence="1 2" key="1">
    <citation type="submission" date="2014-04" db="EMBL/GenBank/DDBJ databases">
        <title>Comparative genomics and transcriptomics to identify genetic mechanisms underlying the emergence of carbapenem resistant Acinetobacter baumannii (CRAb).</title>
        <authorList>
            <person name="Harris A.D."/>
            <person name="Johnson K.J."/>
            <person name="George J."/>
            <person name="Nadendla S."/>
            <person name="Daugherty S.C."/>
            <person name="Parankush S."/>
            <person name="Sadzewicz L."/>
            <person name="Tallon L."/>
            <person name="Sengamalay N."/>
            <person name="Hazen T.H."/>
            <person name="Rasko D.A."/>
        </authorList>
    </citation>
    <scope>NUCLEOTIDE SEQUENCE [LARGE SCALE GENOMIC DNA]</scope>
    <source>
        <strain evidence="1 2">1499986</strain>
    </source>
</reference>
<comment type="caution">
    <text evidence="1">The sequence shown here is derived from an EMBL/GenBank/DDBJ whole genome shotgun (WGS) entry which is preliminary data.</text>
</comment>